<evidence type="ECO:0000313" key="3">
    <source>
        <dbReference type="EMBL" id="MFD1029901.1"/>
    </source>
</evidence>
<dbReference type="RefSeq" id="WP_144840663.1">
    <property type="nucleotide sequence ID" value="NZ_JBHTKI010000002.1"/>
</dbReference>
<feature type="region of interest" description="Disordered" evidence="1">
    <location>
        <begin position="34"/>
        <end position="56"/>
    </location>
</feature>
<gene>
    <name evidence="3" type="ORF">ACFQ1X_00420</name>
</gene>
<accession>A0ABW3L8D6</accession>
<keyword evidence="4" id="KW-1185">Reference proteome</keyword>
<evidence type="ECO:0000256" key="2">
    <source>
        <dbReference type="SAM" id="SignalP"/>
    </source>
</evidence>
<proteinExistence type="predicted"/>
<comment type="caution">
    <text evidence="3">The sequence shown here is derived from an EMBL/GenBank/DDBJ whole genome shotgun (WGS) entry which is preliminary data.</text>
</comment>
<keyword evidence="2" id="KW-0732">Signal</keyword>
<evidence type="ECO:0000256" key="1">
    <source>
        <dbReference type="SAM" id="MobiDB-lite"/>
    </source>
</evidence>
<feature type="signal peptide" evidence="2">
    <location>
        <begin position="1"/>
        <end position="24"/>
    </location>
</feature>
<protein>
    <submittedName>
        <fullName evidence="3">YusW family protein</fullName>
    </submittedName>
</protein>
<evidence type="ECO:0000313" key="4">
    <source>
        <dbReference type="Proteomes" id="UP001597109"/>
    </source>
</evidence>
<name>A0ABW3L8D6_9BACL</name>
<sequence length="168" mass="18498">MIKKKFPIATGFLLSSILILGACGDDDQVTKPITEDATETSDGTEGANPEGGLAEENVGGEVFGFTDFELNVDYADQDDALEISYEEDRDLVRAEYENKLTDENLEGNEAFDKIEQSLAELELTADMPDEEVISKVTEVFSIEPDYESIEIEVTYPEGTDKDYEASGN</sequence>
<dbReference type="Pfam" id="PF14039">
    <property type="entry name" value="YusW"/>
    <property type="match status" value="1"/>
</dbReference>
<dbReference type="InterPro" id="IPR025623">
    <property type="entry name" value="YusW"/>
</dbReference>
<reference evidence="4" key="1">
    <citation type="journal article" date="2019" name="Int. J. Syst. Evol. Microbiol.">
        <title>The Global Catalogue of Microorganisms (GCM) 10K type strain sequencing project: providing services to taxonomists for standard genome sequencing and annotation.</title>
        <authorList>
            <consortium name="The Broad Institute Genomics Platform"/>
            <consortium name="The Broad Institute Genome Sequencing Center for Infectious Disease"/>
            <person name="Wu L."/>
            <person name="Ma J."/>
        </authorList>
    </citation>
    <scope>NUCLEOTIDE SEQUENCE [LARGE SCALE GENOMIC DNA]</scope>
    <source>
        <strain evidence="4">CCUG 56756</strain>
    </source>
</reference>
<feature type="chain" id="PRO_5045968549" evidence="2">
    <location>
        <begin position="25"/>
        <end position="168"/>
    </location>
</feature>
<dbReference type="PROSITE" id="PS51257">
    <property type="entry name" value="PROKAR_LIPOPROTEIN"/>
    <property type="match status" value="1"/>
</dbReference>
<organism evidence="3 4">
    <name type="scientific">Metaplanococcus flavidus</name>
    <dbReference type="NCBI Taxonomy" id="569883"/>
    <lineage>
        <taxon>Bacteria</taxon>
        <taxon>Bacillati</taxon>
        <taxon>Bacillota</taxon>
        <taxon>Bacilli</taxon>
        <taxon>Bacillales</taxon>
        <taxon>Caryophanaceae</taxon>
        <taxon>Metaplanococcus</taxon>
    </lineage>
</organism>
<dbReference type="EMBL" id="JBHTKI010000002">
    <property type="protein sequence ID" value="MFD1029901.1"/>
    <property type="molecule type" value="Genomic_DNA"/>
</dbReference>
<dbReference type="Proteomes" id="UP001597109">
    <property type="component" value="Unassembled WGS sequence"/>
</dbReference>